<dbReference type="Pfam" id="PF01541">
    <property type="entry name" value="GIY-YIG"/>
    <property type="match status" value="1"/>
</dbReference>
<protein>
    <submittedName>
        <fullName evidence="3">Endonuclease</fullName>
    </submittedName>
</protein>
<dbReference type="SMART" id="SM00465">
    <property type="entry name" value="GIYc"/>
    <property type="match status" value="1"/>
</dbReference>
<dbReference type="CDD" id="cd10456">
    <property type="entry name" value="GIY-YIG_UPF0213"/>
    <property type="match status" value="1"/>
</dbReference>
<dbReference type="PROSITE" id="PS50164">
    <property type="entry name" value="GIY_YIG"/>
    <property type="match status" value="1"/>
</dbReference>
<dbReference type="PANTHER" id="PTHR34477">
    <property type="entry name" value="UPF0213 PROTEIN YHBQ"/>
    <property type="match status" value="1"/>
</dbReference>
<sequence>MSRKVETEKDTNLENSEKNEPSYWVYILKCIDNTLYTGVARDPYKRLQAHNSGKGAKYTRNRRPCKLLYTEPQSNRSTAQSREYQIKQLTRAEKLDLIKLWQGNIDLS</sequence>
<name>A0A2S0KPT8_9FIRM</name>
<keyword evidence="3" id="KW-0540">Nuclease</keyword>
<dbReference type="Gene3D" id="3.40.1440.10">
    <property type="entry name" value="GIY-YIG endonuclease"/>
    <property type="match status" value="1"/>
</dbReference>
<evidence type="ECO:0000256" key="1">
    <source>
        <dbReference type="ARBA" id="ARBA00007435"/>
    </source>
</evidence>
<dbReference type="PANTHER" id="PTHR34477:SF1">
    <property type="entry name" value="UPF0213 PROTEIN YHBQ"/>
    <property type="match status" value="1"/>
</dbReference>
<dbReference type="KEGG" id="fsa:C5Q98_07315"/>
<dbReference type="OrthoDB" id="9807770at2"/>
<keyword evidence="4" id="KW-1185">Reference proteome</keyword>
<dbReference type="SUPFAM" id="SSF82771">
    <property type="entry name" value="GIY-YIG endonuclease"/>
    <property type="match status" value="1"/>
</dbReference>
<dbReference type="InterPro" id="IPR050190">
    <property type="entry name" value="UPF0213_domain"/>
</dbReference>
<evidence type="ECO:0000313" key="4">
    <source>
        <dbReference type="Proteomes" id="UP000237947"/>
    </source>
</evidence>
<keyword evidence="3" id="KW-0255">Endonuclease</keyword>
<dbReference type="Proteomes" id="UP000237947">
    <property type="component" value="Chromosome"/>
</dbReference>
<dbReference type="InterPro" id="IPR035901">
    <property type="entry name" value="GIY-YIG_endonuc_sf"/>
</dbReference>
<reference evidence="4" key="1">
    <citation type="submission" date="2018-02" db="EMBL/GenBank/DDBJ databases">
        <authorList>
            <person name="Holder M.E."/>
            <person name="Ajami N.J."/>
            <person name="Petrosino J.F."/>
        </authorList>
    </citation>
    <scope>NUCLEOTIDE SEQUENCE [LARGE SCALE GENOMIC DNA]</scope>
    <source>
        <strain evidence="4">CCUG 47711</strain>
    </source>
</reference>
<evidence type="ECO:0000259" key="2">
    <source>
        <dbReference type="PROSITE" id="PS50164"/>
    </source>
</evidence>
<organism evidence="3 4">
    <name type="scientific">Fastidiosipila sanguinis</name>
    <dbReference type="NCBI Taxonomy" id="236753"/>
    <lineage>
        <taxon>Bacteria</taxon>
        <taxon>Bacillati</taxon>
        <taxon>Bacillota</taxon>
        <taxon>Clostridia</taxon>
        <taxon>Eubacteriales</taxon>
        <taxon>Oscillospiraceae</taxon>
        <taxon>Fastidiosipila</taxon>
    </lineage>
</organism>
<keyword evidence="3" id="KW-0378">Hydrolase</keyword>
<proteinExistence type="inferred from homology"/>
<accession>A0A2S0KPT8</accession>
<dbReference type="GO" id="GO:0004519">
    <property type="term" value="F:endonuclease activity"/>
    <property type="evidence" value="ECO:0007669"/>
    <property type="project" value="UniProtKB-KW"/>
</dbReference>
<gene>
    <name evidence="3" type="ORF">C5Q98_07315</name>
</gene>
<dbReference type="RefSeq" id="WP_106012975.1">
    <property type="nucleotide sequence ID" value="NZ_CP027226.1"/>
</dbReference>
<comment type="similarity">
    <text evidence="1">Belongs to the UPF0213 family.</text>
</comment>
<dbReference type="InterPro" id="IPR000305">
    <property type="entry name" value="GIY-YIG_endonuc"/>
</dbReference>
<dbReference type="EMBL" id="CP027226">
    <property type="protein sequence ID" value="AVM43028.1"/>
    <property type="molecule type" value="Genomic_DNA"/>
</dbReference>
<dbReference type="AlphaFoldDB" id="A0A2S0KPT8"/>
<evidence type="ECO:0000313" key="3">
    <source>
        <dbReference type="EMBL" id="AVM43028.1"/>
    </source>
</evidence>
<feature type="domain" description="GIY-YIG" evidence="2">
    <location>
        <begin position="21"/>
        <end position="96"/>
    </location>
</feature>